<reference evidence="3 4" key="1">
    <citation type="journal article" date="2016" name="Nat. Commun.">
        <title>Ectomycorrhizal ecology is imprinted in the genome of the dominant symbiotic fungus Cenococcum geophilum.</title>
        <authorList>
            <consortium name="DOE Joint Genome Institute"/>
            <person name="Peter M."/>
            <person name="Kohler A."/>
            <person name="Ohm R.A."/>
            <person name="Kuo A."/>
            <person name="Krutzmann J."/>
            <person name="Morin E."/>
            <person name="Arend M."/>
            <person name="Barry K.W."/>
            <person name="Binder M."/>
            <person name="Choi C."/>
            <person name="Clum A."/>
            <person name="Copeland A."/>
            <person name="Grisel N."/>
            <person name="Haridas S."/>
            <person name="Kipfer T."/>
            <person name="LaButti K."/>
            <person name="Lindquist E."/>
            <person name="Lipzen A."/>
            <person name="Maire R."/>
            <person name="Meier B."/>
            <person name="Mihaltcheva S."/>
            <person name="Molinier V."/>
            <person name="Murat C."/>
            <person name="Poggeler S."/>
            <person name="Quandt C.A."/>
            <person name="Sperisen C."/>
            <person name="Tritt A."/>
            <person name="Tisserant E."/>
            <person name="Crous P.W."/>
            <person name="Henrissat B."/>
            <person name="Nehls U."/>
            <person name="Egli S."/>
            <person name="Spatafora J.W."/>
            <person name="Grigoriev I.V."/>
            <person name="Martin F.M."/>
        </authorList>
    </citation>
    <scope>NUCLEOTIDE SEQUENCE [LARGE SCALE GENOMIC DNA]</scope>
    <source>
        <strain evidence="3 4">CBS 207.34</strain>
    </source>
</reference>
<gene>
    <name evidence="3" type="ORF">AOQ84DRAFT_443841</name>
</gene>
<evidence type="ECO:0000256" key="1">
    <source>
        <dbReference type="SAM" id="MobiDB-lite"/>
    </source>
</evidence>
<keyword evidence="2" id="KW-1133">Transmembrane helix</keyword>
<feature type="region of interest" description="Disordered" evidence="1">
    <location>
        <begin position="1"/>
        <end position="49"/>
    </location>
</feature>
<keyword evidence="4" id="KW-1185">Reference proteome</keyword>
<dbReference type="AlphaFoldDB" id="A0A8E2JM21"/>
<dbReference type="Proteomes" id="UP000250140">
    <property type="component" value="Unassembled WGS sequence"/>
</dbReference>
<dbReference type="EMBL" id="KV751088">
    <property type="protein sequence ID" value="OCL01714.1"/>
    <property type="molecule type" value="Genomic_DNA"/>
</dbReference>
<evidence type="ECO:0000256" key="2">
    <source>
        <dbReference type="SAM" id="Phobius"/>
    </source>
</evidence>
<keyword evidence="2" id="KW-0472">Membrane</keyword>
<sequence length="647" mass="70605">MMNIILNPSPENPRRLSQRSLPPLPTSEDSPPRTLEGSPKEATGEKPRFIEKWPKRPQDLHRGGILAVLSCTGDAFTIIISCIFFVYGAFVVSYDGVTTSSVPHLSLLQDAARYGPTIFPILFAAIVGQAMHAIALWRLEHGERMKILDQLLGSTSIFATVVTQLKFRNIGFVGAGLIILWALSPIGGQASLRVLDFGTAITTQPQTMQYLNMNSTFEPADMGAMGEMDVESALFTGKALYGASLLSPLSTKVSAIDTWGNIKIPMIEHLSNLTQDSEGWYEVSGGNGTVFSSLIGIPTSTLRSEVNSTFNLDTSYWVLDCPVLQRPTGGFIALPGINSSTTQPNPGWVGGLSQSWALSTLDKYYNLSDTNITPRKLYYSSYDDDQKMTYAECTMNTTYVEVQSACTGKVCAVNKIRQSTQPHPVPAYTLLYDFILATYIGDFFGAVSSNMYTPTPVQRYFVNPGSPFNNTPDGMLLYTVSKTSFTISLAQLMNTFWIAGIGLSSVPGGLTGTANLHNGTKTLATVATISTSREILVCRRIWLAMLFVATGSMFIAGVFGLVLEFTRRAPDLAMNISSLTRDNPYIHLPPGGSTLDSVERSRLMQNVRVRFGDVATGHEVGYIAIASCDNEQEVGKLRGQNKERMYS</sequence>
<keyword evidence="2" id="KW-0812">Transmembrane</keyword>
<dbReference type="OrthoDB" id="3692311at2759"/>
<feature type="compositionally biased region" description="Basic and acidic residues" evidence="1">
    <location>
        <begin position="38"/>
        <end position="49"/>
    </location>
</feature>
<feature type="transmembrane region" description="Helical" evidence="2">
    <location>
        <begin position="170"/>
        <end position="188"/>
    </location>
</feature>
<accession>A0A8E2JM21</accession>
<feature type="transmembrane region" description="Helical" evidence="2">
    <location>
        <begin position="114"/>
        <end position="137"/>
    </location>
</feature>
<evidence type="ECO:0000313" key="4">
    <source>
        <dbReference type="Proteomes" id="UP000250140"/>
    </source>
</evidence>
<proteinExistence type="predicted"/>
<evidence type="ECO:0000313" key="3">
    <source>
        <dbReference type="EMBL" id="OCL01714.1"/>
    </source>
</evidence>
<organism evidence="3 4">
    <name type="scientific">Glonium stellatum</name>
    <dbReference type="NCBI Taxonomy" id="574774"/>
    <lineage>
        <taxon>Eukaryota</taxon>
        <taxon>Fungi</taxon>
        <taxon>Dikarya</taxon>
        <taxon>Ascomycota</taxon>
        <taxon>Pezizomycotina</taxon>
        <taxon>Dothideomycetes</taxon>
        <taxon>Pleosporomycetidae</taxon>
        <taxon>Gloniales</taxon>
        <taxon>Gloniaceae</taxon>
        <taxon>Glonium</taxon>
    </lineage>
</organism>
<feature type="transmembrane region" description="Helical" evidence="2">
    <location>
        <begin position="541"/>
        <end position="563"/>
    </location>
</feature>
<name>A0A8E2JM21_9PEZI</name>
<protein>
    <submittedName>
        <fullName evidence="3">Uncharacterized protein</fullName>
    </submittedName>
</protein>
<feature type="transmembrane region" description="Helical" evidence="2">
    <location>
        <begin position="65"/>
        <end position="94"/>
    </location>
</feature>